<reference evidence="2 3" key="1">
    <citation type="submission" date="2013-07" db="EMBL/GenBank/DDBJ databases">
        <title>Draft genome sequence of Pseudoalteromonas luteoviolacea 2ta16.</title>
        <authorList>
            <person name="Allen E.E."/>
            <person name="Azam F."/>
            <person name="Podell S."/>
        </authorList>
    </citation>
    <scope>NUCLEOTIDE SEQUENCE [LARGE SCALE GENOMIC DNA]</scope>
    <source>
        <strain evidence="2 3">2ta16</strain>
    </source>
</reference>
<evidence type="ECO:0000256" key="1">
    <source>
        <dbReference type="SAM" id="Phobius"/>
    </source>
</evidence>
<evidence type="ECO:0000313" key="3">
    <source>
        <dbReference type="Proteomes" id="UP000017820"/>
    </source>
</evidence>
<dbReference type="RefSeq" id="WP_023400126.1">
    <property type="nucleotide sequence ID" value="NZ_AUSV01000051.1"/>
</dbReference>
<accession>V4HNW3</accession>
<feature type="transmembrane region" description="Helical" evidence="1">
    <location>
        <begin position="62"/>
        <end position="82"/>
    </location>
</feature>
<dbReference type="EMBL" id="AUSV01000051">
    <property type="protein sequence ID" value="ESP92495.1"/>
    <property type="molecule type" value="Genomic_DNA"/>
</dbReference>
<protein>
    <recommendedName>
        <fullName evidence="4">Lipoprotein</fullName>
    </recommendedName>
</protein>
<evidence type="ECO:0008006" key="4">
    <source>
        <dbReference type="Google" id="ProtNLM"/>
    </source>
</evidence>
<dbReference type="AlphaFoldDB" id="V4HNW3"/>
<evidence type="ECO:0000313" key="2">
    <source>
        <dbReference type="EMBL" id="ESP92495.1"/>
    </source>
</evidence>
<dbReference type="PROSITE" id="PS51257">
    <property type="entry name" value="PROKAR_LIPOPROTEIN"/>
    <property type="match status" value="1"/>
</dbReference>
<gene>
    <name evidence="2" type="ORF">PL2TA16_04304</name>
</gene>
<keyword evidence="1" id="KW-0812">Transmembrane</keyword>
<name>V4HNW3_PSEL2</name>
<keyword evidence="1" id="KW-0472">Membrane</keyword>
<keyword evidence="1" id="KW-1133">Transmembrane helix</keyword>
<organism evidence="2 3">
    <name type="scientific">Pseudoalteromonas luteoviolacea (strain 2ta16)</name>
    <dbReference type="NCBI Taxonomy" id="1353533"/>
    <lineage>
        <taxon>Bacteria</taxon>
        <taxon>Pseudomonadati</taxon>
        <taxon>Pseudomonadota</taxon>
        <taxon>Gammaproteobacteria</taxon>
        <taxon>Alteromonadales</taxon>
        <taxon>Pseudoalteromonadaceae</taxon>
        <taxon>Pseudoalteromonas</taxon>
    </lineage>
</organism>
<proteinExistence type="predicted"/>
<dbReference type="Proteomes" id="UP000017820">
    <property type="component" value="Unassembled WGS sequence"/>
</dbReference>
<dbReference type="PATRIC" id="fig|1353533.3.peg.3258"/>
<comment type="caution">
    <text evidence="2">The sequence shown here is derived from an EMBL/GenBank/DDBJ whole genome shotgun (WGS) entry which is preliminary data.</text>
</comment>
<sequence length="124" mass="13660">MKNSKHLISLIALIGLSGCIVAPKKTMHFDEHCDFVREKTEIDVQIFGDDPANRSPIVPGDLFIPVMVAATTAAFSSAVYVYDNAQNSIAYKQNCKDTQQSNRHKTKPEDTCGGNELCGIERTK</sequence>